<reference evidence="1" key="1">
    <citation type="submission" date="2022-11" db="EMBL/GenBank/DDBJ databases">
        <title>Genomic repertoires linked with pathogenic potency of arthritogenic Prevotella copri isolated from the gut of rheumatoid arthritis patients.</title>
        <authorList>
            <person name="Nii T."/>
            <person name="Maeda Y."/>
            <person name="Motooka D."/>
            <person name="Naito M."/>
            <person name="Matsumoto Y."/>
            <person name="Ogawa T."/>
            <person name="Oguro-Igashira E."/>
            <person name="Kishikawa T."/>
            <person name="Yamashita M."/>
            <person name="Koizumi S."/>
            <person name="Kurakawa T."/>
            <person name="Okumura R."/>
            <person name="Kayama H."/>
            <person name="Murakami M."/>
            <person name="Sakaguchi T."/>
            <person name="Das B."/>
            <person name="Nakamura S."/>
            <person name="Okada Y."/>
            <person name="Kumanogoh A."/>
            <person name="Takeda K."/>
        </authorList>
    </citation>
    <scope>NUCLEOTIDE SEQUENCE</scope>
    <source>
        <strain evidence="1">RA-N001-16</strain>
    </source>
</reference>
<accession>A0AAW5UZH1</accession>
<dbReference type="AlphaFoldDB" id="A0AAW5UZH1"/>
<dbReference type="EMBL" id="JAPDUM010000003">
    <property type="protein sequence ID" value="MCW4166598.1"/>
    <property type="molecule type" value="Genomic_DNA"/>
</dbReference>
<comment type="caution">
    <text evidence="1">The sequence shown here is derived from an EMBL/GenBank/DDBJ whole genome shotgun (WGS) entry which is preliminary data.</text>
</comment>
<organism evidence="1 2">
    <name type="scientific">Segatella copri</name>
    <dbReference type="NCBI Taxonomy" id="165179"/>
    <lineage>
        <taxon>Bacteria</taxon>
        <taxon>Pseudomonadati</taxon>
        <taxon>Bacteroidota</taxon>
        <taxon>Bacteroidia</taxon>
        <taxon>Bacteroidales</taxon>
        <taxon>Prevotellaceae</taxon>
        <taxon>Segatella</taxon>
    </lineage>
</organism>
<name>A0AAW5UZH1_9BACT</name>
<evidence type="ECO:0000313" key="2">
    <source>
        <dbReference type="Proteomes" id="UP001209476"/>
    </source>
</evidence>
<sequence length="53" mass="5998">MRKEIAMLAVVSAMYPIHNEATAPLTIVMMSKERNLLRQLTPQLHSANIYLST</sequence>
<gene>
    <name evidence="1" type="ORF">ONS98_15590</name>
</gene>
<proteinExistence type="predicted"/>
<evidence type="ECO:0000313" key="1">
    <source>
        <dbReference type="EMBL" id="MCW4166598.1"/>
    </source>
</evidence>
<dbReference type="RefSeq" id="WP_264912181.1">
    <property type="nucleotide sequence ID" value="NZ_JAPDUK010000002.1"/>
</dbReference>
<protein>
    <submittedName>
        <fullName evidence="1">Uncharacterized protein</fullName>
    </submittedName>
</protein>
<dbReference type="Proteomes" id="UP001209476">
    <property type="component" value="Unassembled WGS sequence"/>
</dbReference>